<dbReference type="PANTHER" id="PTHR21094">
    <property type="entry name" value="GOS-28 SNARE- RELATED"/>
    <property type="match status" value="1"/>
</dbReference>
<dbReference type="VEuPathDB" id="FungiDB:PHYBLDRAFT_80511"/>
<dbReference type="GO" id="GO:0015031">
    <property type="term" value="P:protein transport"/>
    <property type="evidence" value="ECO:0007669"/>
    <property type="project" value="UniProtKB-KW"/>
</dbReference>
<keyword evidence="6 11" id="KW-1133">Transmembrane helix</keyword>
<comment type="subcellular location">
    <subcellularLocation>
        <location evidence="1">Golgi apparatus membrane</location>
        <topology evidence="1">Single-pass type IV membrane protein</topology>
    </subcellularLocation>
</comment>
<dbReference type="AlphaFoldDB" id="A0A167JHA2"/>
<evidence type="ECO:0000256" key="4">
    <source>
        <dbReference type="ARBA" id="ARBA00022692"/>
    </source>
</evidence>
<evidence type="ECO:0000313" key="13">
    <source>
        <dbReference type="Proteomes" id="UP000077315"/>
    </source>
</evidence>
<evidence type="ECO:0000256" key="11">
    <source>
        <dbReference type="SAM" id="Phobius"/>
    </source>
</evidence>
<evidence type="ECO:0000313" key="12">
    <source>
        <dbReference type="EMBL" id="OAD65979.1"/>
    </source>
</evidence>
<gene>
    <name evidence="12" type="ORF">PHYBLDRAFT_80511</name>
</gene>
<keyword evidence="5" id="KW-0653">Protein transport</keyword>
<dbReference type="RefSeq" id="XP_018284019.1">
    <property type="nucleotide sequence ID" value="XM_018443589.1"/>
</dbReference>
<comment type="similarity">
    <text evidence="2">Belongs to the GOSR1 family.</text>
</comment>
<evidence type="ECO:0000256" key="9">
    <source>
        <dbReference type="SAM" id="Coils"/>
    </source>
</evidence>
<dbReference type="InterPro" id="IPR023601">
    <property type="entry name" value="Golgi_SNAP_su1"/>
</dbReference>
<feature type="compositionally biased region" description="Polar residues" evidence="10">
    <location>
        <begin position="18"/>
        <end position="32"/>
    </location>
</feature>
<dbReference type="Pfam" id="PF12352">
    <property type="entry name" value="V-SNARE_C"/>
    <property type="match status" value="1"/>
</dbReference>
<keyword evidence="4 11" id="KW-0812">Transmembrane</keyword>
<evidence type="ECO:0008006" key="14">
    <source>
        <dbReference type="Google" id="ProtNLM"/>
    </source>
</evidence>
<name>A0A167JHA2_PHYB8</name>
<evidence type="ECO:0000256" key="5">
    <source>
        <dbReference type="ARBA" id="ARBA00022927"/>
    </source>
</evidence>
<dbReference type="Proteomes" id="UP000077315">
    <property type="component" value="Unassembled WGS sequence"/>
</dbReference>
<keyword evidence="9" id="KW-0175">Coiled coil</keyword>
<dbReference type="GO" id="GO:0031201">
    <property type="term" value="C:SNARE complex"/>
    <property type="evidence" value="ECO:0007669"/>
    <property type="project" value="TreeGrafter"/>
</dbReference>
<protein>
    <recommendedName>
        <fullName evidence="14">Golgi SNAP receptor complex member 1</fullName>
    </recommendedName>
</protein>
<dbReference type="InParanoid" id="A0A167JHA2"/>
<dbReference type="OrthoDB" id="422156at2759"/>
<dbReference type="STRING" id="763407.A0A167JHA2"/>
<evidence type="ECO:0000256" key="10">
    <source>
        <dbReference type="SAM" id="MobiDB-lite"/>
    </source>
</evidence>
<dbReference type="PANTHER" id="PTHR21094:SF2">
    <property type="entry name" value="GOLGI SNAP RECEPTOR COMPLEX MEMBER 1"/>
    <property type="match status" value="1"/>
</dbReference>
<keyword evidence="7" id="KW-0333">Golgi apparatus</keyword>
<reference evidence="13" key="1">
    <citation type="submission" date="2015-06" db="EMBL/GenBank/DDBJ databases">
        <title>Expansion of signal transduction pathways in fungi by whole-genome duplication.</title>
        <authorList>
            <consortium name="DOE Joint Genome Institute"/>
            <person name="Corrochano L.M."/>
            <person name="Kuo A."/>
            <person name="Marcet-Houben M."/>
            <person name="Polaino S."/>
            <person name="Salamov A."/>
            <person name="Villalobos J.M."/>
            <person name="Alvarez M.I."/>
            <person name="Avalos J."/>
            <person name="Benito E.P."/>
            <person name="Benoit I."/>
            <person name="Burger G."/>
            <person name="Camino L.P."/>
            <person name="Canovas D."/>
            <person name="Cerda-Olmedo E."/>
            <person name="Cheng J.-F."/>
            <person name="Dominguez A."/>
            <person name="Elias M."/>
            <person name="Eslava A.P."/>
            <person name="Glaser F."/>
            <person name="Grimwood J."/>
            <person name="Gutierrez G."/>
            <person name="Heitman J."/>
            <person name="Henrissat B."/>
            <person name="Iturriaga E.A."/>
            <person name="Lang B.F."/>
            <person name="Lavin J.L."/>
            <person name="Lee S."/>
            <person name="Li W."/>
            <person name="Lindquist E."/>
            <person name="Lopez-Garcia S."/>
            <person name="Luque E.M."/>
            <person name="Marcos A.T."/>
            <person name="Martin J."/>
            <person name="McCluskey K."/>
            <person name="Medina H.R."/>
            <person name="Miralles-Duran A."/>
            <person name="Miyazaki A."/>
            <person name="Munoz-Torres E."/>
            <person name="Oguiza J.A."/>
            <person name="Ohm R."/>
            <person name="Olmedo M."/>
            <person name="Orejas M."/>
            <person name="Ortiz-Castellanos L."/>
            <person name="Pisabarro A.G."/>
            <person name="Rodriguez-Romero J."/>
            <person name="Ruiz-Herrera J."/>
            <person name="Ruiz-Vazquez R."/>
            <person name="Sanz C."/>
            <person name="Schackwitz W."/>
            <person name="Schmutz J."/>
            <person name="Shahriari M."/>
            <person name="Shelest E."/>
            <person name="Silva-Franco F."/>
            <person name="Soanes D."/>
            <person name="Syed K."/>
            <person name="Tagua V.G."/>
            <person name="Talbot N.J."/>
            <person name="Thon M."/>
            <person name="De vries R.P."/>
            <person name="Wiebenga A."/>
            <person name="Yadav J.S."/>
            <person name="Braun E.L."/>
            <person name="Baker S."/>
            <person name="Garre V."/>
            <person name="Horwitz B."/>
            <person name="Torres-Martinez S."/>
            <person name="Idnurm A."/>
            <person name="Herrera-Estrella A."/>
            <person name="Gabaldon T."/>
            <person name="Grigoriev I.V."/>
        </authorList>
    </citation>
    <scope>NUCLEOTIDE SEQUENCE [LARGE SCALE GENOMIC DNA]</scope>
    <source>
        <strain evidence="13">NRRL 1555(-)</strain>
    </source>
</reference>
<dbReference type="GO" id="GO:0005797">
    <property type="term" value="C:Golgi medial cisterna"/>
    <property type="evidence" value="ECO:0007669"/>
    <property type="project" value="TreeGrafter"/>
</dbReference>
<feature type="coiled-coil region" evidence="9">
    <location>
        <begin position="33"/>
        <end position="60"/>
    </location>
</feature>
<keyword evidence="13" id="KW-1185">Reference proteome</keyword>
<dbReference type="GO" id="GO:0006906">
    <property type="term" value="P:vesicle fusion"/>
    <property type="evidence" value="ECO:0007669"/>
    <property type="project" value="TreeGrafter"/>
</dbReference>
<dbReference type="GO" id="GO:0006888">
    <property type="term" value="P:endoplasmic reticulum to Golgi vesicle-mediated transport"/>
    <property type="evidence" value="ECO:0007669"/>
    <property type="project" value="InterPro"/>
</dbReference>
<dbReference type="GO" id="GO:0000139">
    <property type="term" value="C:Golgi membrane"/>
    <property type="evidence" value="ECO:0007669"/>
    <property type="project" value="UniProtKB-SubCell"/>
</dbReference>
<dbReference type="EMBL" id="KV441007">
    <property type="protein sequence ID" value="OAD65979.1"/>
    <property type="molecule type" value="Genomic_DNA"/>
</dbReference>
<dbReference type="GeneID" id="29004494"/>
<dbReference type="PIRSF" id="PIRSF027109">
    <property type="entry name" value="Golgi_SNARE"/>
    <property type="match status" value="1"/>
</dbReference>
<evidence type="ECO:0000256" key="3">
    <source>
        <dbReference type="ARBA" id="ARBA00022448"/>
    </source>
</evidence>
<proteinExistence type="inferred from homology"/>
<evidence type="ECO:0000256" key="1">
    <source>
        <dbReference type="ARBA" id="ARBA00004409"/>
    </source>
</evidence>
<dbReference type="GO" id="GO:0005484">
    <property type="term" value="F:SNAP receptor activity"/>
    <property type="evidence" value="ECO:0007669"/>
    <property type="project" value="TreeGrafter"/>
</dbReference>
<evidence type="ECO:0000256" key="7">
    <source>
        <dbReference type="ARBA" id="ARBA00023034"/>
    </source>
</evidence>
<keyword evidence="3" id="KW-0813">Transport</keyword>
<dbReference type="GO" id="GO:0048219">
    <property type="term" value="P:inter-Golgi cisterna vesicle-mediated transport"/>
    <property type="evidence" value="ECO:0007669"/>
    <property type="project" value="TreeGrafter"/>
</dbReference>
<accession>A0A167JHA2</accession>
<evidence type="ECO:0000256" key="6">
    <source>
        <dbReference type="ARBA" id="ARBA00022989"/>
    </source>
</evidence>
<keyword evidence="8 11" id="KW-0472">Membrane</keyword>
<organism evidence="12 13">
    <name type="scientific">Phycomyces blakesleeanus (strain ATCC 8743b / DSM 1359 / FGSC 10004 / NBRC 33097 / NRRL 1555)</name>
    <dbReference type="NCBI Taxonomy" id="763407"/>
    <lineage>
        <taxon>Eukaryota</taxon>
        <taxon>Fungi</taxon>
        <taxon>Fungi incertae sedis</taxon>
        <taxon>Mucoromycota</taxon>
        <taxon>Mucoromycotina</taxon>
        <taxon>Mucoromycetes</taxon>
        <taxon>Mucorales</taxon>
        <taxon>Phycomycetaceae</taxon>
        <taxon>Phycomyces</taxon>
    </lineage>
</organism>
<evidence type="ECO:0000256" key="8">
    <source>
        <dbReference type="ARBA" id="ARBA00023136"/>
    </source>
</evidence>
<evidence type="ECO:0000256" key="2">
    <source>
        <dbReference type="ARBA" id="ARBA00008473"/>
    </source>
</evidence>
<sequence>MNRPKPYSSSPAVDPLLSNDNTTEQVSTQPMSWDQLRKEARQLENEIELKLASLAKAGANVSAQGSYPVDNSKMSQELEIEALLTKLQSVISAMTEFIERPSATPTTPSMIHLLDRHRDILYDTTKEFRKVKSQLKAARDKADLMNQVRDEIRSANAGNTDNADYYLTERNRVESSHRMTDTIIEQAYATRQDISRQGRTIHQVNTRVGGIIGRLPGINNIISRINTRRKRDTLIMAGVISSCIILITLYWLHI</sequence>
<dbReference type="GO" id="GO:0005801">
    <property type="term" value="C:cis-Golgi network"/>
    <property type="evidence" value="ECO:0007669"/>
    <property type="project" value="InterPro"/>
</dbReference>
<feature type="transmembrane region" description="Helical" evidence="11">
    <location>
        <begin position="233"/>
        <end position="252"/>
    </location>
</feature>
<feature type="region of interest" description="Disordered" evidence="10">
    <location>
        <begin position="1"/>
        <end position="32"/>
    </location>
</feature>